<dbReference type="RefSeq" id="WP_377812237.1">
    <property type="nucleotide sequence ID" value="NZ_JBHRSJ010000001.1"/>
</dbReference>
<evidence type="ECO:0000313" key="2">
    <source>
        <dbReference type="Proteomes" id="UP001595457"/>
    </source>
</evidence>
<organism evidence="1 2">
    <name type="scientific">Azotobacter bryophylli</name>
    <dbReference type="NCBI Taxonomy" id="1986537"/>
    <lineage>
        <taxon>Bacteria</taxon>
        <taxon>Pseudomonadati</taxon>
        <taxon>Pseudomonadota</taxon>
        <taxon>Gammaproteobacteria</taxon>
        <taxon>Pseudomonadales</taxon>
        <taxon>Pseudomonadaceae</taxon>
        <taxon>Azotobacter</taxon>
    </lineage>
</organism>
<sequence length="78" mass="8834">MTTLKHYTIRYCINGRADALNMEGFEPPTLDQARLRVLLKHIPELQIAEDAPWETPTRPSLASRTDELGVSDIRIESA</sequence>
<keyword evidence="2" id="KW-1185">Reference proteome</keyword>
<reference evidence="2" key="1">
    <citation type="journal article" date="2019" name="Int. J. Syst. Evol. Microbiol.">
        <title>The Global Catalogue of Microorganisms (GCM) 10K type strain sequencing project: providing services to taxonomists for standard genome sequencing and annotation.</title>
        <authorList>
            <consortium name="The Broad Institute Genomics Platform"/>
            <consortium name="The Broad Institute Genome Sequencing Center for Infectious Disease"/>
            <person name="Wu L."/>
            <person name="Ma J."/>
        </authorList>
    </citation>
    <scope>NUCLEOTIDE SEQUENCE [LARGE SCALE GENOMIC DNA]</scope>
    <source>
        <strain evidence="2">KCTC 62195</strain>
    </source>
</reference>
<name>A0ABV7ANS0_9GAMM</name>
<comment type="caution">
    <text evidence="1">The sequence shown here is derived from an EMBL/GenBank/DDBJ whole genome shotgun (WGS) entry which is preliminary data.</text>
</comment>
<dbReference type="Proteomes" id="UP001595457">
    <property type="component" value="Unassembled WGS sequence"/>
</dbReference>
<gene>
    <name evidence="1" type="ORF">ACFOJE_00355</name>
</gene>
<protein>
    <submittedName>
        <fullName evidence="1">Uncharacterized protein</fullName>
    </submittedName>
</protein>
<proteinExistence type="predicted"/>
<dbReference type="EMBL" id="JBHRSJ010000001">
    <property type="protein sequence ID" value="MFC2970665.1"/>
    <property type="molecule type" value="Genomic_DNA"/>
</dbReference>
<evidence type="ECO:0000313" key="1">
    <source>
        <dbReference type="EMBL" id="MFC2970665.1"/>
    </source>
</evidence>
<accession>A0ABV7ANS0</accession>